<dbReference type="InterPro" id="IPR008271">
    <property type="entry name" value="Ser/Thr_kinase_AS"/>
</dbReference>
<dbReference type="AlphaFoldDB" id="A0A232EZ10"/>
<dbReference type="PROSITE" id="PS00108">
    <property type="entry name" value="PROTEIN_KINASE_ST"/>
    <property type="match status" value="1"/>
</dbReference>
<dbReference type="OrthoDB" id="1738954at2759"/>
<reference evidence="11 12" key="1">
    <citation type="journal article" date="2017" name="Curr. Biol.">
        <title>The Evolution of Venom by Co-option of Single-Copy Genes.</title>
        <authorList>
            <person name="Martinson E.O."/>
            <person name="Mrinalini"/>
            <person name="Kelkar Y.D."/>
            <person name="Chang C.H."/>
            <person name="Werren J.H."/>
        </authorList>
    </citation>
    <scope>NUCLEOTIDE SEQUENCE [LARGE SCALE GENOMIC DNA]</scope>
    <source>
        <strain evidence="11 12">Alberta</strain>
        <tissue evidence="11">Whole body</tissue>
    </source>
</reference>
<name>A0A232EZ10_9HYME</name>
<feature type="domain" description="Protein kinase" evidence="9">
    <location>
        <begin position="330"/>
        <end position="587"/>
    </location>
</feature>
<evidence type="ECO:0000259" key="9">
    <source>
        <dbReference type="PROSITE" id="PS50011"/>
    </source>
</evidence>
<dbReference type="CDD" id="cd14095">
    <property type="entry name" value="STKc_DCKL"/>
    <property type="match status" value="1"/>
</dbReference>
<evidence type="ECO:0000256" key="5">
    <source>
        <dbReference type="ARBA" id="ARBA00031092"/>
    </source>
</evidence>
<dbReference type="InterPro" id="IPR036572">
    <property type="entry name" value="Doublecortin_dom_sf"/>
</dbReference>
<dbReference type="SUPFAM" id="SSF56112">
    <property type="entry name" value="Protein kinase-like (PK-like)"/>
    <property type="match status" value="1"/>
</dbReference>
<dbReference type="EMBL" id="NNAY01001563">
    <property type="protein sequence ID" value="OXU23585.1"/>
    <property type="molecule type" value="Genomic_DNA"/>
</dbReference>
<dbReference type="PROSITE" id="PS00107">
    <property type="entry name" value="PROTEIN_KINASE_ATP"/>
    <property type="match status" value="1"/>
</dbReference>
<feature type="domain" description="Doublecortin" evidence="10">
    <location>
        <begin position="183"/>
        <end position="266"/>
    </location>
</feature>
<dbReference type="InterPro" id="IPR017441">
    <property type="entry name" value="Protein_kinase_ATP_BS"/>
</dbReference>
<evidence type="ECO:0000313" key="12">
    <source>
        <dbReference type="Proteomes" id="UP000215335"/>
    </source>
</evidence>
<comment type="catalytic activity">
    <reaction evidence="6">
        <text>L-threonyl-[protein] + ATP = O-phospho-L-threonyl-[protein] + ADP + H(+)</text>
        <dbReference type="Rhea" id="RHEA:46608"/>
        <dbReference type="Rhea" id="RHEA-COMP:11060"/>
        <dbReference type="Rhea" id="RHEA-COMP:11605"/>
        <dbReference type="ChEBI" id="CHEBI:15378"/>
        <dbReference type="ChEBI" id="CHEBI:30013"/>
        <dbReference type="ChEBI" id="CHEBI:30616"/>
        <dbReference type="ChEBI" id="CHEBI:61977"/>
        <dbReference type="ChEBI" id="CHEBI:456216"/>
        <dbReference type="EC" id="2.7.11.1"/>
    </reaction>
</comment>
<organism evidence="11 12">
    <name type="scientific">Trichomalopsis sarcophagae</name>
    <dbReference type="NCBI Taxonomy" id="543379"/>
    <lineage>
        <taxon>Eukaryota</taxon>
        <taxon>Metazoa</taxon>
        <taxon>Ecdysozoa</taxon>
        <taxon>Arthropoda</taxon>
        <taxon>Hexapoda</taxon>
        <taxon>Insecta</taxon>
        <taxon>Pterygota</taxon>
        <taxon>Neoptera</taxon>
        <taxon>Endopterygota</taxon>
        <taxon>Hymenoptera</taxon>
        <taxon>Apocrita</taxon>
        <taxon>Proctotrupomorpha</taxon>
        <taxon>Chalcidoidea</taxon>
        <taxon>Pteromalidae</taxon>
        <taxon>Pteromalinae</taxon>
        <taxon>Trichomalopsis</taxon>
    </lineage>
</organism>
<feature type="binding site" evidence="8">
    <location>
        <position position="359"/>
    </location>
    <ligand>
        <name>ATP</name>
        <dbReference type="ChEBI" id="CHEBI:30616"/>
    </ligand>
</feature>
<dbReference type="InterPro" id="IPR011009">
    <property type="entry name" value="Kinase-like_dom_sf"/>
</dbReference>
<dbReference type="GO" id="GO:0005524">
    <property type="term" value="F:ATP binding"/>
    <property type="evidence" value="ECO:0007669"/>
    <property type="project" value="UniProtKB-UniRule"/>
</dbReference>
<proteinExistence type="inferred from homology"/>
<sequence length="622" mass="69543">MEETIEQISVLCMKEGGSNNSSTNSISKDMSPSSLVNKNLLDNSNNGKHSLNYIKLPTTRKAKRIRFFRNGDKFYNGVVIAVTPERYRSFDSLIADLTRALVSNVTLPNGVRIIYTMDGKKVQDISDLEDGKCYVVSGQGEVFKKVDYSSSSVKRGNSLSGLPSSSTISSRQINSIPLCVKARIITLIRNGTKPRKIVRLLLNKRNSPSVEHVLGAITEVIKLDSGAVRKVYSLAGQQITLLEQFFDEDEIFIVYGLEKPNHEDFELDFEESKCVQGFRKGHCSIKKHNGPMPKMPARNKLDKRSSYTLQSARTPSPSASNFPIPLKFHYSIGHIIGDGNFAVVRQCVHKASGTSYALKIIDKNKCQGKESMLAREVAILRQVCHPNIISLIEEQETNDHLFLIMELIKGGDLFDAIATATKFSEADASIMISHLCYALAYLHSHQIVHRDVKPENLLVQTNGNRIHCLKLADFGLAQVVQEPLYTICGTPTYVAPEILAEVGYGLKIDVWAAGVILYILLCGFPPFVSTDNEQEKLFERILCGQYEFTSPYWDNISQSAKELISNMLQAQPELRFSAEDVLDHPWLLVRTFSFTIKEANQQIDYQSPSNHRNSVGISNSDH</sequence>
<keyword evidence="3 8" id="KW-0547">Nucleotide-binding</keyword>
<dbReference type="PANTHER" id="PTHR24347">
    <property type="entry name" value="SERINE/THREONINE-PROTEIN KINASE"/>
    <property type="match status" value="1"/>
</dbReference>
<evidence type="ECO:0000256" key="8">
    <source>
        <dbReference type="PROSITE-ProRule" id="PRU10141"/>
    </source>
</evidence>
<evidence type="ECO:0000256" key="1">
    <source>
        <dbReference type="ARBA" id="ARBA00005354"/>
    </source>
</evidence>
<dbReference type="Proteomes" id="UP000215335">
    <property type="component" value="Unassembled WGS sequence"/>
</dbReference>
<dbReference type="SMART" id="SM00220">
    <property type="entry name" value="S_TKc"/>
    <property type="match status" value="1"/>
</dbReference>
<dbReference type="Pfam" id="PF03607">
    <property type="entry name" value="DCX"/>
    <property type="match status" value="2"/>
</dbReference>
<evidence type="ECO:0000256" key="7">
    <source>
        <dbReference type="ARBA" id="ARBA00048679"/>
    </source>
</evidence>
<comment type="catalytic activity">
    <reaction evidence="7">
        <text>L-seryl-[protein] + ATP = O-phospho-L-seryl-[protein] + ADP + H(+)</text>
        <dbReference type="Rhea" id="RHEA:17989"/>
        <dbReference type="Rhea" id="RHEA-COMP:9863"/>
        <dbReference type="Rhea" id="RHEA-COMP:11604"/>
        <dbReference type="ChEBI" id="CHEBI:15378"/>
        <dbReference type="ChEBI" id="CHEBI:29999"/>
        <dbReference type="ChEBI" id="CHEBI:30616"/>
        <dbReference type="ChEBI" id="CHEBI:83421"/>
        <dbReference type="ChEBI" id="CHEBI:456216"/>
        <dbReference type="EC" id="2.7.11.1"/>
    </reaction>
</comment>
<evidence type="ECO:0000256" key="3">
    <source>
        <dbReference type="ARBA" id="ARBA00022741"/>
    </source>
</evidence>
<dbReference type="InterPro" id="IPR003533">
    <property type="entry name" value="Doublecortin_dom"/>
</dbReference>
<dbReference type="Gene3D" id="3.10.20.230">
    <property type="entry name" value="Doublecortin domain"/>
    <property type="match status" value="2"/>
</dbReference>
<dbReference type="GO" id="GO:0035556">
    <property type="term" value="P:intracellular signal transduction"/>
    <property type="evidence" value="ECO:0007669"/>
    <property type="project" value="InterPro"/>
</dbReference>
<dbReference type="Pfam" id="PF00069">
    <property type="entry name" value="Pkinase"/>
    <property type="match status" value="1"/>
</dbReference>
<dbReference type="SMART" id="SM00537">
    <property type="entry name" value="DCX"/>
    <property type="match status" value="2"/>
</dbReference>
<dbReference type="FunFam" id="1.10.510.10:FF:000066">
    <property type="entry name" value="Serine/threonine-protein kinase DCLK1 isoform 2"/>
    <property type="match status" value="1"/>
</dbReference>
<dbReference type="Gene3D" id="3.30.200.20">
    <property type="entry name" value="Phosphorylase Kinase, domain 1"/>
    <property type="match status" value="1"/>
</dbReference>
<comment type="caution">
    <text evidence="11">The sequence shown here is derived from an EMBL/GenBank/DDBJ whole genome shotgun (WGS) entry which is preliminary data.</text>
</comment>
<dbReference type="GO" id="GO:0004674">
    <property type="term" value="F:protein serine/threonine kinase activity"/>
    <property type="evidence" value="ECO:0007669"/>
    <property type="project" value="UniProtKB-EC"/>
</dbReference>
<evidence type="ECO:0000256" key="6">
    <source>
        <dbReference type="ARBA" id="ARBA00047899"/>
    </source>
</evidence>
<dbReference type="SUPFAM" id="SSF89837">
    <property type="entry name" value="Doublecortin (DC)"/>
    <property type="match status" value="2"/>
</dbReference>
<evidence type="ECO:0000256" key="4">
    <source>
        <dbReference type="ARBA" id="ARBA00022840"/>
    </source>
</evidence>
<dbReference type="Gene3D" id="1.10.510.10">
    <property type="entry name" value="Transferase(Phosphotransferase) domain 1"/>
    <property type="match status" value="1"/>
</dbReference>
<dbReference type="STRING" id="543379.A0A232EZ10"/>
<gene>
    <name evidence="11" type="ORF">TSAR_000338</name>
</gene>
<protein>
    <recommendedName>
        <fullName evidence="2">non-specific serine/threonine protein kinase</fullName>
        <ecNumber evidence="2">2.7.11.1</ecNumber>
    </recommendedName>
    <alternativeName>
        <fullName evidence="5">Doublecortin-like and CAM kinase-like protein</fullName>
    </alternativeName>
</protein>
<dbReference type="EC" id="2.7.11.1" evidence="2"/>
<evidence type="ECO:0000313" key="11">
    <source>
        <dbReference type="EMBL" id="OXU23585.1"/>
    </source>
</evidence>
<evidence type="ECO:0000259" key="10">
    <source>
        <dbReference type="PROSITE" id="PS50309"/>
    </source>
</evidence>
<dbReference type="PROSITE" id="PS50011">
    <property type="entry name" value="PROTEIN_KINASE_DOM"/>
    <property type="match status" value="1"/>
</dbReference>
<keyword evidence="4 8" id="KW-0067">ATP-binding</keyword>
<dbReference type="InterPro" id="IPR000719">
    <property type="entry name" value="Prot_kinase_dom"/>
</dbReference>
<accession>A0A232EZ10</accession>
<feature type="domain" description="Doublecortin" evidence="10">
    <location>
        <begin position="63"/>
        <end position="149"/>
    </location>
</feature>
<dbReference type="PROSITE" id="PS50309">
    <property type="entry name" value="DC"/>
    <property type="match status" value="2"/>
</dbReference>
<keyword evidence="12" id="KW-1185">Reference proteome</keyword>
<comment type="similarity">
    <text evidence="1">Belongs to the protein kinase superfamily. CAMK Ser/Thr protein kinase family. CaMK subfamily.</text>
</comment>
<evidence type="ECO:0000256" key="2">
    <source>
        <dbReference type="ARBA" id="ARBA00012513"/>
    </source>
</evidence>